<feature type="region of interest" description="Disordered" evidence="2">
    <location>
        <begin position="200"/>
        <end position="220"/>
    </location>
</feature>
<evidence type="ECO:0000256" key="2">
    <source>
        <dbReference type="SAM" id="MobiDB-lite"/>
    </source>
</evidence>
<feature type="compositionally biased region" description="Basic and acidic residues" evidence="2">
    <location>
        <begin position="365"/>
        <end position="386"/>
    </location>
</feature>
<feature type="compositionally biased region" description="Pro residues" evidence="2">
    <location>
        <begin position="412"/>
        <end position="428"/>
    </location>
</feature>
<evidence type="ECO:0000256" key="1">
    <source>
        <dbReference type="SAM" id="Coils"/>
    </source>
</evidence>
<dbReference type="AlphaFoldDB" id="A0A6I8NNR0"/>
<evidence type="ECO:0000313" key="4">
    <source>
        <dbReference type="Proteomes" id="UP000002279"/>
    </source>
</evidence>
<evidence type="ECO:0000313" key="3">
    <source>
        <dbReference type="Ensembl" id="ENSOANP00000042416.1"/>
    </source>
</evidence>
<dbReference type="Proteomes" id="UP000002279">
    <property type="component" value="Chromosome 7"/>
</dbReference>
<evidence type="ECO:0008006" key="5">
    <source>
        <dbReference type="Google" id="ProtNLM"/>
    </source>
</evidence>
<organism evidence="3 4">
    <name type="scientific">Ornithorhynchus anatinus</name>
    <name type="common">Duckbill platypus</name>
    <dbReference type="NCBI Taxonomy" id="9258"/>
    <lineage>
        <taxon>Eukaryota</taxon>
        <taxon>Metazoa</taxon>
        <taxon>Chordata</taxon>
        <taxon>Craniata</taxon>
        <taxon>Vertebrata</taxon>
        <taxon>Euteleostomi</taxon>
        <taxon>Mammalia</taxon>
        <taxon>Monotremata</taxon>
        <taxon>Ornithorhynchidae</taxon>
        <taxon>Ornithorhynchus</taxon>
    </lineage>
</organism>
<dbReference type="InterPro" id="IPR038807">
    <property type="entry name" value="CCDC150"/>
</dbReference>
<proteinExistence type="predicted"/>
<reference evidence="3 4" key="1">
    <citation type="journal article" date="2008" name="Nature">
        <title>Genome analysis of the platypus reveals unique signatures of evolution.</title>
        <authorList>
            <person name="Warren W.C."/>
            <person name="Hillier L.W."/>
            <person name="Marshall Graves J.A."/>
            <person name="Birney E."/>
            <person name="Ponting C.P."/>
            <person name="Grutzner F."/>
            <person name="Belov K."/>
            <person name="Miller W."/>
            <person name="Clarke L."/>
            <person name="Chinwalla A.T."/>
            <person name="Yang S.P."/>
            <person name="Heger A."/>
            <person name="Locke D.P."/>
            <person name="Miethke P."/>
            <person name="Waters P.D."/>
            <person name="Veyrunes F."/>
            <person name="Fulton L."/>
            <person name="Fulton B."/>
            <person name="Graves T."/>
            <person name="Wallis J."/>
            <person name="Puente X.S."/>
            <person name="Lopez-Otin C."/>
            <person name="Ordonez G.R."/>
            <person name="Eichler E.E."/>
            <person name="Chen L."/>
            <person name="Cheng Z."/>
            <person name="Deakin J.E."/>
            <person name="Alsop A."/>
            <person name="Thompson K."/>
            <person name="Kirby P."/>
            <person name="Papenfuss A.T."/>
            <person name="Wakefield M.J."/>
            <person name="Olender T."/>
            <person name="Lancet D."/>
            <person name="Huttley G.A."/>
            <person name="Smit A.F."/>
            <person name="Pask A."/>
            <person name="Temple-Smith P."/>
            <person name="Batzer M.A."/>
            <person name="Walker J.A."/>
            <person name="Konkel M.K."/>
            <person name="Harris R.S."/>
            <person name="Whittington C.M."/>
            <person name="Wong E.S."/>
            <person name="Gemmell N.J."/>
            <person name="Buschiazzo E."/>
            <person name="Vargas Jentzsch I.M."/>
            <person name="Merkel A."/>
            <person name="Schmitz J."/>
            <person name="Zemann A."/>
            <person name="Churakov G."/>
            <person name="Kriegs J.O."/>
            <person name="Brosius J."/>
            <person name="Murchison E.P."/>
            <person name="Sachidanandam R."/>
            <person name="Smith C."/>
            <person name="Hannon G.J."/>
            <person name="Tsend-Ayush E."/>
            <person name="McMillan D."/>
            <person name="Attenborough R."/>
            <person name="Rens W."/>
            <person name="Ferguson-Smith M."/>
            <person name="Lefevre C.M."/>
            <person name="Sharp J.A."/>
            <person name="Nicholas K.R."/>
            <person name="Ray D.A."/>
            <person name="Kube M."/>
            <person name="Reinhardt R."/>
            <person name="Pringle T.H."/>
            <person name="Taylor J."/>
            <person name="Jones R.C."/>
            <person name="Nixon B."/>
            <person name="Dacheux J.L."/>
            <person name="Niwa H."/>
            <person name="Sekita Y."/>
            <person name="Huang X."/>
            <person name="Stark A."/>
            <person name="Kheradpour P."/>
            <person name="Kellis M."/>
            <person name="Flicek P."/>
            <person name="Chen Y."/>
            <person name="Webber C."/>
            <person name="Hardison R."/>
            <person name="Nelson J."/>
            <person name="Hallsworth-Pepin K."/>
            <person name="Delehaunty K."/>
            <person name="Markovic C."/>
            <person name="Minx P."/>
            <person name="Feng Y."/>
            <person name="Kremitzki C."/>
            <person name="Mitreva M."/>
            <person name="Glasscock J."/>
            <person name="Wylie T."/>
            <person name="Wohldmann P."/>
            <person name="Thiru P."/>
            <person name="Nhan M.N."/>
            <person name="Pohl C.S."/>
            <person name="Smith S.M."/>
            <person name="Hou S."/>
            <person name="Nefedov M."/>
            <person name="de Jong P.J."/>
            <person name="Renfree M.B."/>
            <person name="Mardis E.R."/>
            <person name="Wilson R.K."/>
        </authorList>
    </citation>
    <scope>NUCLEOTIDE SEQUENCE [LARGE SCALE GENOMIC DNA]</scope>
    <source>
        <strain evidence="3 4">Glennie</strain>
    </source>
</reference>
<keyword evidence="4" id="KW-1185">Reference proteome</keyword>
<name>A0A6I8NNR0_ORNAN</name>
<keyword evidence="1" id="KW-0175">Coiled coil</keyword>
<dbReference type="PANTHER" id="PTHR35352">
    <property type="entry name" value="COILED-COIL DOMAIN-CONTAINING PROTEIN 150"/>
    <property type="match status" value="1"/>
</dbReference>
<feature type="region of interest" description="Disordered" evidence="2">
    <location>
        <begin position="362"/>
        <end position="428"/>
    </location>
</feature>
<feature type="coiled-coil region" evidence="1">
    <location>
        <begin position="30"/>
        <end position="64"/>
    </location>
</feature>
<dbReference type="Ensembl" id="ENSOANT00000066825.1">
    <property type="protein sequence ID" value="ENSOANP00000042416.1"/>
    <property type="gene ID" value="ENSOANG00000050849.1"/>
</dbReference>
<dbReference type="GeneTree" id="ENSGT00390000005285"/>
<dbReference type="Bgee" id="ENSOANG00000050849">
    <property type="expression patterns" value="Expressed in testis and 7 other cell types or tissues"/>
</dbReference>
<reference evidence="3" key="2">
    <citation type="submission" date="2025-08" db="UniProtKB">
        <authorList>
            <consortium name="Ensembl"/>
        </authorList>
    </citation>
    <scope>IDENTIFICATION</scope>
    <source>
        <strain evidence="3">Glennie</strain>
    </source>
</reference>
<protein>
    <recommendedName>
        <fullName evidence="5">Coiled-coil domain containing 150</fullName>
    </recommendedName>
</protein>
<feature type="coiled-coil region" evidence="1">
    <location>
        <begin position="90"/>
        <end position="153"/>
    </location>
</feature>
<accession>A0A6I8NNR0</accession>
<reference evidence="3" key="3">
    <citation type="submission" date="2025-09" db="UniProtKB">
        <authorList>
            <consortium name="Ensembl"/>
        </authorList>
    </citation>
    <scope>IDENTIFICATION</scope>
    <source>
        <strain evidence="3">Glennie</strain>
    </source>
</reference>
<dbReference type="PANTHER" id="PTHR35352:SF1">
    <property type="entry name" value="COILED-COIL DOMAIN-CONTAINING PROTEIN 150"/>
    <property type="match status" value="1"/>
</dbReference>
<gene>
    <name evidence="3" type="primary">CCDC150</name>
</gene>
<sequence length="428" mass="48901">MLESVLASHGKMQGALERVRAELGGRDLEIAGLRRERAQSLQKVQKLEAEVEQWQARLAVAEAQHAKEVEPLRQFLEASGSDNRKLALSLEQALQTNAGLQSRLDRLQDKLDRSQADLQQLAEEAKREAGLQAERLDALKKQFQAEREGARKASLRETAELKRALDEAGSRSADVARANGELRRRVSELEAALAGHKEKLKSQKSQLKRHQASGADRAQNLQRMKQIETELRRMELAKERYQKNYEQALSIQTFVTEMAQLQREMQALARNQHAAAARHRQRETHLEAERKLRRELESRCQGLEDMVRTLKRCKEATEHKLREARAESEEISASLEEAQRWFRSKFDGLRLELTRNRLQPLPREQVSDADERRAGQSALRRWEMKRQQQHPRCHRSSGAQAVRSPGSDGRRPPPPPPPPNPAAPRPTV</sequence>